<evidence type="ECO:0000259" key="3">
    <source>
        <dbReference type="PROSITE" id="PS50887"/>
    </source>
</evidence>
<sequence length="319" mass="35029">MSLNAEKIRSLEILDCVGDAVLTTNLELEVTYINRMAEILTGICREKAVGFPLQQVLQVINADTRQSRIEALARKAMRADAFIPLENNGLLINPVKGEINIEDSAIPLHDPDGKVIGVAIVFHDSRYSSELTARMADLALQDSLTGLLNRHAFDERFHQSLALARRHKKRMGLLFIDLDNFKVINDTLGHGGGDEILKALAKALQTCLRTADVVCRYGGDEFVVLLSEIEQPAHAYLVAGKTQVLASSLLLPGGEVVTVNLSIGISIYPDDGHTQEALLKLADAAMYRSKVQGKKEEARVRYKSVQASTARWLSEKGCL</sequence>
<organism evidence="4 5">
    <name type="scientific">Marinospirillum alkaliphilum DSM 21637</name>
    <dbReference type="NCBI Taxonomy" id="1122209"/>
    <lineage>
        <taxon>Bacteria</taxon>
        <taxon>Pseudomonadati</taxon>
        <taxon>Pseudomonadota</taxon>
        <taxon>Gammaproteobacteria</taxon>
        <taxon>Oceanospirillales</taxon>
        <taxon>Oceanospirillaceae</taxon>
        <taxon>Marinospirillum</taxon>
    </lineage>
</organism>
<name>A0A1K1XE66_9GAMM</name>
<gene>
    <name evidence="4" type="ORF">SAMN02745752_01785</name>
</gene>
<dbReference type="SUPFAM" id="SSF55073">
    <property type="entry name" value="Nucleotide cyclase"/>
    <property type="match status" value="1"/>
</dbReference>
<dbReference type="RefSeq" id="WP_072326064.1">
    <property type="nucleotide sequence ID" value="NZ_FPJW01000006.1"/>
</dbReference>
<dbReference type="InterPro" id="IPR000014">
    <property type="entry name" value="PAS"/>
</dbReference>
<dbReference type="Pfam" id="PF08448">
    <property type="entry name" value="PAS_4"/>
    <property type="match status" value="1"/>
</dbReference>
<accession>A0A1K1XE66</accession>
<dbReference type="InterPro" id="IPR052155">
    <property type="entry name" value="Biofilm_reg_signaling"/>
</dbReference>
<dbReference type="Proteomes" id="UP000182350">
    <property type="component" value="Unassembled WGS sequence"/>
</dbReference>
<comment type="cofactor">
    <cofactor evidence="1">
        <name>Mg(2+)</name>
        <dbReference type="ChEBI" id="CHEBI:18420"/>
    </cofactor>
</comment>
<dbReference type="AlphaFoldDB" id="A0A1K1XE66"/>
<feature type="domain" description="GGDEF" evidence="3">
    <location>
        <begin position="169"/>
        <end position="302"/>
    </location>
</feature>
<dbReference type="InterPro" id="IPR029787">
    <property type="entry name" value="Nucleotide_cyclase"/>
</dbReference>
<dbReference type="Pfam" id="PF00990">
    <property type="entry name" value="GGDEF"/>
    <property type="match status" value="1"/>
</dbReference>
<dbReference type="FunFam" id="3.30.70.270:FF:000001">
    <property type="entry name" value="Diguanylate cyclase domain protein"/>
    <property type="match status" value="1"/>
</dbReference>
<evidence type="ECO:0000256" key="1">
    <source>
        <dbReference type="ARBA" id="ARBA00001946"/>
    </source>
</evidence>
<dbReference type="InterPro" id="IPR013656">
    <property type="entry name" value="PAS_4"/>
</dbReference>
<evidence type="ECO:0000259" key="2">
    <source>
        <dbReference type="PROSITE" id="PS50112"/>
    </source>
</evidence>
<dbReference type="PANTHER" id="PTHR44757:SF4">
    <property type="entry name" value="DIGUANYLATE CYCLASE DGCE-RELATED"/>
    <property type="match status" value="1"/>
</dbReference>
<evidence type="ECO:0000313" key="5">
    <source>
        <dbReference type="Proteomes" id="UP000182350"/>
    </source>
</evidence>
<dbReference type="PANTHER" id="PTHR44757">
    <property type="entry name" value="DIGUANYLATE CYCLASE DGCP"/>
    <property type="match status" value="1"/>
</dbReference>
<keyword evidence="5" id="KW-1185">Reference proteome</keyword>
<dbReference type="STRING" id="1122209.SAMN02745752_01785"/>
<reference evidence="4 5" key="1">
    <citation type="submission" date="2016-11" db="EMBL/GenBank/DDBJ databases">
        <authorList>
            <person name="Jaros S."/>
            <person name="Januszkiewicz K."/>
            <person name="Wedrychowicz H."/>
        </authorList>
    </citation>
    <scope>NUCLEOTIDE SEQUENCE [LARGE SCALE GENOMIC DNA]</scope>
    <source>
        <strain evidence="4 5">DSM 21637</strain>
    </source>
</reference>
<feature type="domain" description="PAS" evidence="2">
    <location>
        <begin position="12"/>
        <end position="80"/>
    </location>
</feature>
<protein>
    <submittedName>
        <fullName evidence="4">Diguanylate cyclase (GGDEF) domain-containing protein</fullName>
    </submittedName>
</protein>
<dbReference type="InterPro" id="IPR000160">
    <property type="entry name" value="GGDEF_dom"/>
</dbReference>
<dbReference type="NCBIfam" id="TIGR00254">
    <property type="entry name" value="GGDEF"/>
    <property type="match status" value="1"/>
</dbReference>
<dbReference type="PROSITE" id="PS50887">
    <property type="entry name" value="GGDEF"/>
    <property type="match status" value="1"/>
</dbReference>
<dbReference type="SUPFAM" id="SSF55785">
    <property type="entry name" value="PYP-like sensor domain (PAS domain)"/>
    <property type="match status" value="1"/>
</dbReference>
<dbReference type="InterPro" id="IPR043128">
    <property type="entry name" value="Rev_trsase/Diguanyl_cyclase"/>
</dbReference>
<proteinExistence type="predicted"/>
<dbReference type="OrthoDB" id="73375at2"/>
<dbReference type="PROSITE" id="PS50112">
    <property type="entry name" value="PAS"/>
    <property type="match status" value="1"/>
</dbReference>
<evidence type="ECO:0000313" key="4">
    <source>
        <dbReference type="EMBL" id="SFX47878.1"/>
    </source>
</evidence>
<dbReference type="CDD" id="cd01949">
    <property type="entry name" value="GGDEF"/>
    <property type="match status" value="1"/>
</dbReference>
<dbReference type="EMBL" id="FPJW01000006">
    <property type="protein sequence ID" value="SFX47878.1"/>
    <property type="molecule type" value="Genomic_DNA"/>
</dbReference>
<dbReference type="Gene3D" id="3.30.450.20">
    <property type="entry name" value="PAS domain"/>
    <property type="match status" value="1"/>
</dbReference>
<dbReference type="SMART" id="SM00267">
    <property type="entry name" value="GGDEF"/>
    <property type="match status" value="1"/>
</dbReference>
<dbReference type="InterPro" id="IPR035965">
    <property type="entry name" value="PAS-like_dom_sf"/>
</dbReference>
<dbReference type="GO" id="GO:0003824">
    <property type="term" value="F:catalytic activity"/>
    <property type="evidence" value="ECO:0007669"/>
    <property type="project" value="UniProtKB-ARBA"/>
</dbReference>
<dbReference type="CDD" id="cd00130">
    <property type="entry name" value="PAS"/>
    <property type="match status" value="1"/>
</dbReference>
<dbReference type="Gene3D" id="3.30.70.270">
    <property type="match status" value="1"/>
</dbReference>